<dbReference type="EMBL" id="BSDZ01000047">
    <property type="protein sequence ID" value="GLI66896.1"/>
    <property type="molecule type" value="Genomic_DNA"/>
</dbReference>
<organism evidence="2 3">
    <name type="scientific">Volvox africanus</name>
    <dbReference type="NCBI Taxonomy" id="51714"/>
    <lineage>
        <taxon>Eukaryota</taxon>
        <taxon>Viridiplantae</taxon>
        <taxon>Chlorophyta</taxon>
        <taxon>core chlorophytes</taxon>
        <taxon>Chlorophyceae</taxon>
        <taxon>CS clade</taxon>
        <taxon>Chlamydomonadales</taxon>
        <taxon>Volvocaceae</taxon>
        <taxon>Volvox</taxon>
    </lineage>
</organism>
<keyword evidence="3" id="KW-1185">Reference proteome</keyword>
<feature type="compositionally biased region" description="Basic residues" evidence="1">
    <location>
        <begin position="95"/>
        <end position="111"/>
    </location>
</feature>
<feature type="compositionally biased region" description="Low complexity" evidence="1">
    <location>
        <begin position="39"/>
        <end position="76"/>
    </location>
</feature>
<protein>
    <submittedName>
        <fullName evidence="2">Uncharacterized protein</fullName>
    </submittedName>
</protein>
<evidence type="ECO:0000256" key="1">
    <source>
        <dbReference type="SAM" id="MobiDB-lite"/>
    </source>
</evidence>
<name>A0ABQ5SB97_9CHLO</name>
<gene>
    <name evidence="2" type="ORF">VaNZ11_010923</name>
</gene>
<accession>A0ABQ5SB97</accession>
<dbReference type="Proteomes" id="UP001165090">
    <property type="component" value="Unassembled WGS sequence"/>
</dbReference>
<reference evidence="2 3" key="1">
    <citation type="journal article" date="2023" name="IScience">
        <title>Expanded male sex-determining region conserved during the evolution of homothallism in the green alga Volvox.</title>
        <authorList>
            <person name="Yamamoto K."/>
            <person name="Matsuzaki R."/>
            <person name="Mahakham W."/>
            <person name="Heman W."/>
            <person name="Sekimoto H."/>
            <person name="Kawachi M."/>
            <person name="Minakuchi Y."/>
            <person name="Toyoda A."/>
            <person name="Nozaki H."/>
        </authorList>
    </citation>
    <scope>NUCLEOTIDE SEQUENCE [LARGE SCALE GENOMIC DNA]</scope>
    <source>
        <strain evidence="2 3">NIES-4468</strain>
    </source>
</reference>
<evidence type="ECO:0000313" key="3">
    <source>
        <dbReference type="Proteomes" id="UP001165090"/>
    </source>
</evidence>
<comment type="caution">
    <text evidence="2">The sequence shown here is derived from an EMBL/GenBank/DDBJ whole genome shotgun (WGS) entry which is preliminary data.</text>
</comment>
<sequence length="111" mass="11248">MQGDLDILRRSGNIYKRMQRWGSICQASGSAVPRGGPDATAMAAATATAGGNSKGSGRSKGASGGVSRKSSHQAGSGARGGSASEKEAADATSVSKRRTASPCRCWRRSCS</sequence>
<proteinExistence type="predicted"/>
<feature type="region of interest" description="Disordered" evidence="1">
    <location>
        <begin position="27"/>
        <end position="111"/>
    </location>
</feature>
<evidence type="ECO:0000313" key="2">
    <source>
        <dbReference type="EMBL" id="GLI66896.1"/>
    </source>
</evidence>